<protein>
    <submittedName>
        <fullName evidence="1">Uncharacterized protein</fullName>
    </submittedName>
</protein>
<accession>A0ACC5XZE7</accession>
<comment type="caution">
    <text evidence="1">The sequence shown here is derived from an EMBL/GenBank/DDBJ whole genome shotgun (WGS) entry which is preliminary data.</text>
</comment>
<keyword evidence="2" id="KW-1185">Reference proteome</keyword>
<dbReference type="EMBL" id="CM040975">
    <property type="protein sequence ID" value="MCJ8728760.1"/>
    <property type="molecule type" value="Genomic_DNA"/>
</dbReference>
<sequence length="1255" mass="138303">MLIFLAFLFLLTPFPTLQASVGERKNSTKTAPHTIATLNIKPKTPTLSPASKVSNVSQTLFSTTMPPETPSFKKTSKDKPPSSSPIKVVITEGCIQKEPQKDTVNSSKAQETELSLKPGSPLVMTHHISLMPGSCTGGCEAEMAALKDRVEILEKEMSALKKKCTLCSGVQCPNNCNKNGMCVNGKCECQPGFTGIDCSKGANKENKLSSDSITVKQVTSSWEQSKANNTIINRKDKVERHQDQARGPVASEKMPLNKDLRLNPTVTQSIEKKSNGTLKVLTKLPKGTKESANVSVKTNSEKVKVSLSNETSTENDKKLSRDSVMKILKGGASVTQKMEKHANVTEELKGRDKKQRKGHEKNVLEKHLNDKTLNQGNTTPLKDASSGKTKVEKHLNVTNSTEKDRKNQSNVTPLKEKTSGMINVTASSEKRKKVEVLKVTLGKKTAHKHANITTPTGKDIKLHQGNATLPKDESSRKTKLDSHLSVTTSIEKGKKLLQGNETKVLNDVTAEKKRVEKHINGTTFSERDNKIYKSNTTLIKEESSQKGNVDNVNVKKSGEKGNKFLQGDETKVITKEISVTEEKDVNVTSTSGKDKSLHHSVKEDASRKSNLNRDLKNITMSKTHVERTTKLIDIGPVEVHNITATGFVITWEAPQGLFRNFTVTRREVWSGRSSEDDAEEAEKNQEGDIKADELYSLNRTASKVYSGKVDRKSAEKFSQILAGSARSYHFKNLRPQRKYSVSLFSSGPHVRSKVHRLFVSTGPEPPTELLFSNITETSLTLSWTKPKSTVTGFKVTYSNSANGVTGSMSVDSQLSHVLISKLSVGSRYEISVRSVMGAIESEATTASVVTVPDSPTDLQAVNVTDSKALLVWKPSQAKVDYYILSYGSTRSPNVTVTVMLSGTSVEHQLRGLHRSTFYAVKIMSQINSLQSSSVSTTFTTKSGVKLQVVTPSEVTWNSALISWKTTPLSFRSYRLTYQVGEEVKEVILNPTVSQYELTDLVASSHYTVKVDGESEGQYISVVSTAFITAQLPYPYPAECSQVQLNGMKKSGEAEIYPEGKAGEAVWVYCDTETDGGGWTVFQRRVDGSTDFFREWKDYSKGFGELSAEFWLGNDILHALTSMEPMSLRIDLRLGNDTAYAHYSNFSVGSAVNYYTIELSGYSGTAGDSMRYHNGCPFSTKDKGPSINSVYCAKNYMGGWWYKNCYKANLNGVYATFMQDQGVVWIDWKGKDISLAFTEMKLRPASLSHVTPNTQG</sequence>
<reference evidence="1" key="1">
    <citation type="submission" date="2020-02" db="EMBL/GenBank/DDBJ databases">
        <title>Genome sequencing of the panga catfish, Pangasius djambal.</title>
        <authorList>
            <person name="Wen M."/>
            <person name="Zahm M."/>
            <person name="Roques C."/>
            <person name="Cabau C."/>
            <person name="Klopp C."/>
            <person name="Donnadieu C."/>
            <person name="Jouanno E."/>
            <person name="Avarre J.-C."/>
            <person name="Campet M."/>
            <person name="Ha T."/>
            <person name="Dugue R."/>
            <person name="Lampietro C."/>
            <person name="Louis A."/>
            <person name="Herpin A."/>
            <person name="Echchiki A."/>
            <person name="Berthelot C."/>
            <person name="Parey E."/>
            <person name="Roest-Crollius H."/>
            <person name="Braasch I."/>
            <person name="Postlethwait J.H."/>
            <person name="Bobe J."/>
            <person name="Montfort J."/>
            <person name="Bouchez O."/>
            <person name="Begum T."/>
            <person name="Schartl M."/>
            <person name="Gustiano R."/>
            <person name="Guiguen Y."/>
        </authorList>
    </citation>
    <scope>NUCLEOTIDE SEQUENCE</scope>
    <source>
        <strain evidence="1">Pdj_M5554</strain>
    </source>
</reference>
<proteinExistence type="predicted"/>
<evidence type="ECO:0000313" key="2">
    <source>
        <dbReference type="Proteomes" id="UP000830395"/>
    </source>
</evidence>
<gene>
    <name evidence="1" type="ORF">PDJAM_G00008090</name>
</gene>
<evidence type="ECO:0000313" key="1">
    <source>
        <dbReference type="EMBL" id="MCJ8728760.1"/>
    </source>
</evidence>
<name>A0ACC5XZE7_9TELE</name>
<organism evidence="1 2">
    <name type="scientific">Pangasius djambal</name>
    <dbReference type="NCBI Taxonomy" id="1691987"/>
    <lineage>
        <taxon>Eukaryota</taxon>
        <taxon>Metazoa</taxon>
        <taxon>Chordata</taxon>
        <taxon>Craniata</taxon>
        <taxon>Vertebrata</taxon>
        <taxon>Euteleostomi</taxon>
        <taxon>Actinopterygii</taxon>
        <taxon>Neopterygii</taxon>
        <taxon>Teleostei</taxon>
        <taxon>Ostariophysi</taxon>
        <taxon>Siluriformes</taxon>
        <taxon>Pangasiidae</taxon>
        <taxon>Pangasius</taxon>
    </lineage>
</organism>
<dbReference type="Proteomes" id="UP000830395">
    <property type="component" value="Chromosome 1"/>
</dbReference>